<feature type="transmembrane region" description="Helical" evidence="1">
    <location>
        <begin position="226"/>
        <end position="251"/>
    </location>
</feature>
<sequence length="331" mass="37315">MLSLVPHGVVAACFAASHLPQLKTRHRTLAHIAAHGLLGVLYFMIPTFFLQSTVTGDFNSLHGFLQSFASAFHIGLAYFLYMNEEHSGSDLEPVQPFLFARGMTAFICLVTRLFAAYHLSTTSTRGLLITDSFLCCAILSDGVWFASELAHFVLAARKRTVSEEVQIISNRAAIWLDNRGSFYLENSLYGDAALMLIFAMIHFAFPNHVLKLIIKQEEIIDSHHVMWCRVFGALCLYPAFASLFVAALQPVQQVDYLFSRLLTQGVIVFLNVWGHWIQGVYSANHITGFMISALYASFLFSVYFRTKNHYGEDGVRKRNVRTTLERVVKNK</sequence>
<feature type="transmembrane region" description="Helical" evidence="1">
    <location>
        <begin position="31"/>
        <end position="50"/>
    </location>
</feature>
<evidence type="ECO:0000313" key="3">
    <source>
        <dbReference type="Proteomes" id="UP000218231"/>
    </source>
</evidence>
<comment type="caution">
    <text evidence="2">The sequence shown here is derived from an EMBL/GenBank/DDBJ whole genome shotgun (WGS) entry which is preliminary data.</text>
</comment>
<keyword evidence="1" id="KW-0472">Membrane</keyword>
<reference evidence="2 3" key="1">
    <citation type="journal article" date="2017" name="Curr. Biol.">
        <title>Genome architecture and evolution of a unichromosomal asexual nematode.</title>
        <authorList>
            <person name="Fradin H."/>
            <person name="Zegar C."/>
            <person name="Gutwein M."/>
            <person name="Lucas J."/>
            <person name="Kovtun M."/>
            <person name="Corcoran D."/>
            <person name="Baugh L.R."/>
            <person name="Kiontke K."/>
            <person name="Gunsalus K."/>
            <person name="Fitch D.H."/>
            <person name="Piano F."/>
        </authorList>
    </citation>
    <scope>NUCLEOTIDE SEQUENCE [LARGE SCALE GENOMIC DNA]</scope>
    <source>
        <strain evidence="2">PF1309</strain>
    </source>
</reference>
<proteinExistence type="predicted"/>
<dbReference type="Proteomes" id="UP000218231">
    <property type="component" value="Unassembled WGS sequence"/>
</dbReference>
<feature type="transmembrane region" description="Helical" evidence="1">
    <location>
        <begin position="286"/>
        <end position="304"/>
    </location>
</feature>
<evidence type="ECO:0008006" key="4">
    <source>
        <dbReference type="Google" id="ProtNLM"/>
    </source>
</evidence>
<dbReference type="EMBL" id="LIAE01010477">
    <property type="protein sequence ID" value="PAV60244.1"/>
    <property type="molecule type" value="Genomic_DNA"/>
</dbReference>
<accession>A0A2A2JF36</accession>
<feature type="transmembrane region" description="Helical" evidence="1">
    <location>
        <begin position="192"/>
        <end position="214"/>
    </location>
</feature>
<evidence type="ECO:0000313" key="2">
    <source>
        <dbReference type="EMBL" id="PAV60244.1"/>
    </source>
</evidence>
<dbReference type="OrthoDB" id="5847779at2759"/>
<gene>
    <name evidence="2" type="ORF">WR25_07120</name>
</gene>
<keyword evidence="1" id="KW-1133">Transmembrane helix</keyword>
<dbReference type="AlphaFoldDB" id="A0A2A2JF36"/>
<evidence type="ECO:0000256" key="1">
    <source>
        <dbReference type="SAM" id="Phobius"/>
    </source>
</evidence>
<keyword evidence="1" id="KW-0812">Transmembrane</keyword>
<feature type="transmembrane region" description="Helical" evidence="1">
    <location>
        <begin position="62"/>
        <end position="82"/>
    </location>
</feature>
<name>A0A2A2JF36_9BILA</name>
<feature type="transmembrane region" description="Helical" evidence="1">
    <location>
        <begin position="127"/>
        <end position="147"/>
    </location>
</feature>
<feature type="transmembrane region" description="Helical" evidence="1">
    <location>
        <begin position="94"/>
        <end position="115"/>
    </location>
</feature>
<keyword evidence="3" id="KW-1185">Reference proteome</keyword>
<organism evidence="2 3">
    <name type="scientific">Diploscapter pachys</name>
    <dbReference type="NCBI Taxonomy" id="2018661"/>
    <lineage>
        <taxon>Eukaryota</taxon>
        <taxon>Metazoa</taxon>
        <taxon>Ecdysozoa</taxon>
        <taxon>Nematoda</taxon>
        <taxon>Chromadorea</taxon>
        <taxon>Rhabditida</taxon>
        <taxon>Rhabditina</taxon>
        <taxon>Rhabditomorpha</taxon>
        <taxon>Rhabditoidea</taxon>
        <taxon>Rhabditidae</taxon>
        <taxon>Diploscapter</taxon>
    </lineage>
</organism>
<protein>
    <recommendedName>
        <fullName evidence="4">Transmembrane protein</fullName>
    </recommendedName>
</protein>